<protein>
    <submittedName>
        <fullName evidence="1">Uncharacterized protein</fullName>
    </submittedName>
</protein>
<gene>
    <name evidence="1" type="ORF">Pc22g03040</name>
    <name evidence="1" type="ORF">PCH_Pc22g03040</name>
</gene>
<evidence type="ECO:0000313" key="2">
    <source>
        <dbReference type="Proteomes" id="UP000000724"/>
    </source>
</evidence>
<accession>B6HW57</accession>
<sequence length="110" mass="12232">MKLSSSFLARNVMATLHGCVRVRLINCDVYTIAGHFITPPSDVRLSDAPVFLGITTGVPIRQRHVRWPADFNSDGDIEPPRWPMGEPVVLWTLGCHSSPCMPDYYVYTGG</sequence>
<dbReference type="VEuPathDB" id="FungiDB:PCH_Pc22g03040"/>
<dbReference type="Proteomes" id="UP000000724">
    <property type="component" value="Contig Pc00c22"/>
</dbReference>
<organism evidence="1 2">
    <name type="scientific">Penicillium rubens (strain ATCC 28089 / DSM 1075 / NRRL 1951 / Wisconsin 54-1255)</name>
    <name type="common">Penicillium chrysogenum</name>
    <dbReference type="NCBI Taxonomy" id="500485"/>
    <lineage>
        <taxon>Eukaryota</taxon>
        <taxon>Fungi</taxon>
        <taxon>Dikarya</taxon>
        <taxon>Ascomycota</taxon>
        <taxon>Pezizomycotina</taxon>
        <taxon>Eurotiomycetes</taxon>
        <taxon>Eurotiomycetidae</taxon>
        <taxon>Eurotiales</taxon>
        <taxon>Aspergillaceae</taxon>
        <taxon>Penicillium</taxon>
        <taxon>Penicillium chrysogenum species complex</taxon>
    </lineage>
</organism>
<dbReference type="OrthoDB" id="4368118at2759"/>
<name>B6HW57_PENRW</name>
<dbReference type="HOGENOM" id="CLU_2171885_0_0_1"/>
<evidence type="ECO:0000313" key="1">
    <source>
        <dbReference type="EMBL" id="CAP97592.1"/>
    </source>
</evidence>
<reference evidence="1 2" key="1">
    <citation type="journal article" date="2008" name="Nat. Biotechnol.">
        <title>Genome sequencing and analysis of the filamentous fungus Penicillium chrysogenum.</title>
        <authorList>
            <person name="van den Berg M.A."/>
            <person name="Albang R."/>
            <person name="Albermann K."/>
            <person name="Badger J.H."/>
            <person name="Daran J.-M."/>
            <person name="Driessen A.J.M."/>
            <person name="Garcia-Estrada C."/>
            <person name="Fedorova N.D."/>
            <person name="Harris D.M."/>
            <person name="Heijne W.H.M."/>
            <person name="Joardar V.S."/>
            <person name="Kiel J.A.K.W."/>
            <person name="Kovalchuk A."/>
            <person name="Martin J.F."/>
            <person name="Nierman W.C."/>
            <person name="Nijland J.G."/>
            <person name="Pronk J.T."/>
            <person name="Roubos J.A."/>
            <person name="van der Klei I.J."/>
            <person name="van Peij N.N.M.E."/>
            <person name="Veenhuis M."/>
            <person name="von Doehren H."/>
            <person name="Wagner C."/>
            <person name="Wortman J.R."/>
            <person name="Bovenberg R.A.L."/>
        </authorList>
    </citation>
    <scope>NUCLEOTIDE SEQUENCE [LARGE SCALE GENOMIC DNA]</scope>
    <source>
        <strain evidence="2">ATCC 28089 / DSM 1075 / NRRL 1951 / Wisconsin 54-1255</strain>
    </source>
</reference>
<keyword evidence="2" id="KW-1185">Reference proteome</keyword>
<proteinExistence type="predicted"/>
<dbReference type="EMBL" id="AM920437">
    <property type="protein sequence ID" value="CAP97592.1"/>
    <property type="molecule type" value="Genomic_DNA"/>
</dbReference>
<dbReference type="AlphaFoldDB" id="B6HW57"/>